<feature type="transmembrane region" description="Helical" evidence="1">
    <location>
        <begin position="6"/>
        <end position="23"/>
    </location>
</feature>
<protein>
    <submittedName>
        <fullName evidence="2">Uncharacterized protein</fullName>
    </submittedName>
</protein>
<reference evidence="2" key="2">
    <citation type="journal article" date="2015" name="Data Brief">
        <title>Shoot transcriptome of the giant reed, Arundo donax.</title>
        <authorList>
            <person name="Barrero R.A."/>
            <person name="Guerrero F.D."/>
            <person name="Moolhuijzen P."/>
            <person name="Goolsby J.A."/>
            <person name="Tidwell J."/>
            <person name="Bellgard S.E."/>
            <person name="Bellgard M.I."/>
        </authorList>
    </citation>
    <scope>NUCLEOTIDE SEQUENCE</scope>
    <source>
        <tissue evidence="2">Shoot tissue taken approximately 20 cm above the soil surface</tissue>
    </source>
</reference>
<evidence type="ECO:0000313" key="2">
    <source>
        <dbReference type="EMBL" id="JAE17201.1"/>
    </source>
</evidence>
<organism evidence="2">
    <name type="scientific">Arundo donax</name>
    <name type="common">Giant reed</name>
    <name type="synonym">Donax arundinaceus</name>
    <dbReference type="NCBI Taxonomy" id="35708"/>
    <lineage>
        <taxon>Eukaryota</taxon>
        <taxon>Viridiplantae</taxon>
        <taxon>Streptophyta</taxon>
        <taxon>Embryophyta</taxon>
        <taxon>Tracheophyta</taxon>
        <taxon>Spermatophyta</taxon>
        <taxon>Magnoliopsida</taxon>
        <taxon>Liliopsida</taxon>
        <taxon>Poales</taxon>
        <taxon>Poaceae</taxon>
        <taxon>PACMAD clade</taxon>
        <taxon>Arundinoideae</taxon>
        <taxon>Arundineae</taxon>
        <taxon>Arundo</taxon>
    </lineage>
</organism>
<name>A0A0A9G3S8_ARUDO</name>
<keyword evidence="1" id="KW-0812">Transmembrane</keyword>
<keyword evidence="1" id="KW-1133">Transmembrane helix</keyword>
<dbReference type="EMBL" id="GBRH01180695">
    <property type="protein sequence ID" value="JAE17201.1"/>
    <property type="molecule type" value="Transcribed_RNA"/>
</dbReference>
<evidence type="ECO:0000256" key="1">
    <source>
        <dbReference type="SAM" id="Phobius"/>
    </source>
</evidence>
<keyword evidence="1" id="KW-0472">Membrane</keyword>
<proteinExistence type="predicted"/>
<reference evidence="2" key="1">
    <citation type="submission" date="2014-09" db="EMBL/GenBank/DDBJ databases">
        <authorList>
            <person name="Magalhaes I.L.F."/>
            <person name="Oliveira U."/>
            <person name="Santos F.R."/>
            <person name="Vidigal T.H.D.A."/>
            <person name="Brescovit A.D."/>
            <person name="Santos A.J."/>
        </authorList>
    </citation>
    <scope>NUCLEOTIDE SEQUENCE</scope>
    <source>
        <tissue evidence="2">Shoot tissue taken approximately 20 cm above the soil surface</tissue>
    </source>
</reference>
<accession>A0A0A9G3S8</accession>
<sequence length="33" mass="3650">MLPFYSVSVVSINSLSFFIACWARQVVSINIAS</sequence>
<dbReference type="AlphaFoldDB" id="A0A0A9G3S8"/>